<dbReference type="Gene3D" id="3.40.1090.10">
    <property type="entry name" value="Cytosolic phospholipase A2 catalytic domain"/>
    <property type="match status" value="1"/>
</dbReference>
<evidence type="ECO:0000313" key="5">
    <source>
        <dbReference type="EMBL" id="PIO33738.1"/>
    </source>
</evidence>
<dbReference type="GO" id="GO:0005544">
    <property type="term" value="F:calcium-dependent phospholipid binding"/>
    <property type="evidence" value="ECO:0007669"/>
    <property type="project" value="TreeGrafter"/>
</dbReference>
<dbReference type="Proteomes" id="UP000228934">
    <property type="component" value="Unassembled WGS sequence"/>
</dbReference>
<organism evidence="5 6">
    <name type="scientific">Aquarana catesbeiana</name>
    <name type="common">American bullfrog</name>
    <name type="synonym">Rana catesbeiana</name>
    <dbReference type="NCBI Taxonomy" id="8400"/>
    <lineage>
        <taxon>Eukaryota</taxon>
        <taxon>Metazoa</taxon>
        <taxon>Chordata</taxon>
        <taxon>Craniata</taxon>
        <taxon>Vertebrata</taxon>
        <taxon>Euteleostomi</taxon>
        <taxon>Amphibia</taxon>
        <taxon>Batrachia</taxon>
        <taxon>Anura</taxon>
        <taxon>Neobatrachia</taxon>
        <taxon>Ranoidea</taxon>
        <taxon>Ranidae</taxon>
        <taxon>Aquarana</taxon>
    </lineage>
</organism>
<dbReference type="OrthoDB" id="419768at2759"/>
<keyword evidence="3" id="KW-0442">Lipid degradation</keyword>
<dbReference type="PROSITE" id="PS51210">
    <property type="entry name" value="PLA2C"/>
    <property type="match status" value="1"/>
</dbReference>
<keyword evidence="1 3" id="KW-0378">Hydrolase</keyword>
<dbReference type="GO" id="GO:0005509">
    <property type="term" value="F:calcium ion binding"/>
    <property type="evidence" value="ECO:0007669"/>
    <property type="project" value="TreeGrafter"/>
</dbReference>
<name>A0A2G9S0N6_AQUCT</name>
<keyword evidence="2 3" id="KW-0443">Lipid metabolism</keyword>
<sequence length="106" mass="12040">MSSLYSHLSGLQKMGLLDCITYIAGASGSTWTMSKLYEDPEWSQKELSDSISNAKKHVTRKKIGALSMQRLKYYRKELKQAAKDGQETSFTDLWGLMIESMFYNGV</sequence>
<proteinExistence type="predicted"/>
<keyword evidence="6" id="KW-1185">Reference proteome</keyword>
<reference evidence="6" key="1">
    <citation type="journal article" date="2017" name="Nat. Commun.">
        <title>The North American bullfrog draft genome provides insight into hormonal regulation of long noncoding RNA.</title>
        <authorList>
            <person name="Hammond S.A."/>
            <person name="Warren R.L."/>
            <person name="Vandervalk B.P."/>
            <person name="Kucuk E."/>
            <person name="Khan H."/>
            <person name="Gibb E.A."/>
            <person name="Pandoh P."/>
            <person name="Kirk H."/>
            <person name="Zhao Y."/>
            <person name="Jones M."/>
            <person name="Mungall A.J."/>
            <person name="Coope R."/>
            <person name="Pleasance S."/>
            <person name="Moore R.A."/>
            <person name="Holt R.A."/>
            <person name="Round J.M."/>
            <person name="Ohora S."/>
            <person name="Walle B.V."/>
            <person name="Veldhoen N."/>
            <person name="Helbing C.C."/>
            <person name="Birol I."/>
        </authorList>
    </citation>
    <scope>NUCLEOTIDE SEQUENCE [LARGE SCALE GENOMIC DNA]</scope>
</reference>
<protein>
    <recommendedName>
        <fullName evidence="4">PLA2c domain-containing protein</fullName>
    </recommendedName>
</protein>
<dbReference type="InterPro" id="IPR016035">
    <property type="entry name" value="Acyl_Trfase/lysoPLipase"/>
</dbReference>
<dbReference type="AlphaFoldDB" id="A0A2G9S0N6"/>
<accession>A0A2G9S0N6</accession>
<evidence type="ECO:0000256" key="1">
    <source>
        <dbReference type="ARBA" id="ARBA00022801"/>
    </source>
</evidence>
<dbReference type="Pfam" id="PF01735">
    <property type="entry name" value="PLA2_B"/>
    <property type="match status" value="1"/>
</dbReference>
<dbReference type="PANTHER" id="PTHR10728">
    <property type="entry name" value="CYTOSOLIC PHOSPHOLIPASE A2"/>
    <property type="match status" value="1"/>
</dbReference>
<dbReference type="EMBL" id="KV929704">
    <property type="protein sequence ID" value="PIO33738.1"/>
    <property type="molecule type" value="Genomic_DNA"/>
</dbReference>
<evidence type="ECO:0000256" key="2">
    <source>
        <dbReference type="ARBA" id="ARBA00023098"/>
    </source>
</evidence>
<dbReference type="GO" id="GO:0047498">
    <property type="term" value="F:calcium-dependent phospholipase A2 activity"/>
    <property type="evidence" value="ECO:0007669"/>
    <property type="project" value="TreeGrafter"/>
</dbReference>
<dbReference type="SUPFAM" id="SSF52151">
    <property type="entry name" value="FabD/lysophospholipase-like"/>
    <property type="match status" value="1"/>
</dbReference>
<evidence type="ECO:0000256" key="3">
    <source>
        <dbReference type="PROSITE-ProRule" id="PRU00555"/>
    </source>
</evidence>
<dbReference type="GO" id="GO:0005829">
    <property type="term" value="C:cytosol"/>
    <property type="evidence" value="ECO:0007669"/>
    <property type="project" value="TreeGrafter"/>
</dbReference>
<gene>
    <name evidence="5" type="ORF">AB205_0133380</name>
</gene>
<dbReference type="GO" id="GO:0046475">
    <property type="term" value="P:glycerophospholipid catabolic process"/>
    <property type="evidence" value="ECO:0007669"/>
    <property type="project" value="TreeGrafter"/>
</dbReference>
<dbReference type="InterPro" id="IPR002642">
    <property type="entry name" value="LysoPLipase_cat_dom"/>
</dbReference>
<evidence type="ECO:0000313" key="6">
    <source>
        <dbReference type="Proteomes" id="UP000228934"/>
    </source>
</evidence>
<dbReference type="PANTHER" id="PTHR10728:SF64">
    <property type="entry name" value="PHOSPHOLIPASE A2"/>
    <property type="match status" value="1"/>
</dbReference>
<evidence type="ECO:0000259" key="4">
    <source>
        <dbReference type="PROSITE" id="PS51210"/>
    </source>
</evidence>
<feature type="domain" description="PLA2c" evidence="4">
    <location>
        <begin position="1"/>
        <end position="106"/>
    </location>
</feature>